<sequence>MHTVQLLEFATLSVEPCGKALELTAGEETKGLFSRRDSRRSDSMDGGSNVFDRYRGEVIVGETEGANRPDSIKGENMSLLIKQGKIREEGGFTMVSESTTELSHCEQRGIWSQKPYGTQGVPVLLGRLGHH</sequence>
<evidence type="ECO:0000256" key="1">
    <source>
        <dbReference type="SAM" id="MobiDB-lite"/>
    </source>
</evidence>
<gene>
    <name evidence="3" type="ORF">IV203_021684</name>
    <name evidence="2" type="ORF">IV203_022763</name>
</gene>
<proteinExistence type="predicted"/>
<organism evidence="2 4">
    <name type="scientific">Nitzschia inconspicua</name>
    <dbReference type="NCBI Taxonomy" id="303405"/>
    <lineage>
        <taxon>Eukaryota</taxon>
        <taxon>Sar</taxon>
        <taxon>Stramenopiles</taxon>
        <taxon>Ochrophyta</taxon>
        <taxon>Bacillariophyta</taxon>
        <taxon>Bacillariophyceae</taxon>
        <taxon>Bacillariophycidae</taxon>
        <taxon>Bacillariales</taxon>
        <taxon>Bacillariaceae</taxon>
        <taxon>Nitzschia</taxon>
    </lineage>
</organism>
<evidence type="ECO:0000313" key="3">
    <source>
        <dbReference type="EMBL" id="KAG7343676.1"/>
    </source>
</evidence>
<dbReference type="Proteomes" id="UP000693970">
    <property type="component" value="Unassembled WGS sequence"/>
</dbReference>
<feature type="compositionally biased region" description="Basic and acidic residues" evidence="1">
    <location>
        <begin position="30"/>
        <end position="43"/>
    </location>
</feature>
<evidence type="ECO:0000313" key="2">
    <source>
        <dbReference type="EMBL" id="KAG7337148.1"/>
    </source>
</evidence>
<reference evidence="2" key="1">
    <citation type="journal article" date="2021" name="Sci. Rep.">
        <title>Diploid genomic architecture of Nitzschia inconspicua, an elite biomass production diatom.</title>
        <authorList>
            <person name="Oliver A."/>
            <person name="Podell S."/>
            <person name="Pinowska A."/>
            <person name="Traller J.C."/>
            <person name="Smith S.R."/>
            <person name="McClure R."/>
            <person name="Beliaev A."/>
            <person name="Bohutskyi P."/>
            <person name="Hill E.A."/>
            <person name="Rabines A."/>
            <person name="Zheng H."/>
            <person name="Allen L.Z."/>
            <person name="Kuo A."/>
            <person name="Grigoriev I.V."/>
            <person name="Allen A.E."/>
            <person name="Hazlebeck D."/>
            <person name="Allen E.E."/>
        </authorList>
    </citation>
    <scope>NUCLEOTIDE SEQUENCE</scope>
    <source>
        <strain evidence="2">Hildebrandi</strain>
    </source>
</reference>
<dbReference type="AlphaFoldDB" id="A0A9K3K532"/>
<dbReference type="EMBL" id="JAGRRH010000023">
    <property type="protein sequence ID" value="KAG7343676.1"/>
    <property type="molecule type" value="Genomic_DNA"/>
</dbReference>
<accession>A0A9K3K532</accession>
<feature type="region of interest" description="Disordered" evidence="1">
    <location>
        <begin position="30"/>
        <end position="49"/>
    </location>
</feature>
<dbReference type="EMBL" id="JAGRRH010000093">
    <property type="protein sequence ID" value="KAG7337148.1"/>
    <property type="molecule type" value="Genomic_DNA"/>
</dbReference>
<name>A0A9K3K532_9STRA</name>
<keyword evidence="4" id="KW-1185">Reference proteome</keyword>
<evidence type="ECO:0000313" key="4">
    <source>
        <dbReference type="Proteomes" id="UP000693970"/>
    </source>
</evidence>
<protein>
    <submittedName>
        <fullName evidence="2">Uncharacterized protein</fullName>
    </submittedName>
</protein>
<comment type="caution">
    <text evidence="2">The sequence shown here is derived from an EMBL/GenBank/DDBJ whole genome shotgun (WGS) entry which is preliminary data.</text>
</comment>
<reference evidence="2" key="2">
    <citation type="submission" date="2021-04" db="EMBL/GenBank/DDBJ databases">
        <authorList>
            <person name="Podell S."/>
        </authorList>
    </citation>
    <scope>NUCLEOTIDE SEQUENCE</scope>
    <source>
        <strain evidence="2">Hildebrandi</strain>
    </source>
</reference>